<dbReference type="AlphaFoldDB" id="W0RFC6"/>
<dbReference type="EMBL" id="CP007128">
    <property type="protein sequence ID" value="AHG88088.1"/>
    <property type="molecule type" value="Genomic_DNA"/>
</dbReference>
<accession>W0RFC6</accession>
<dbReference type="RefSeq" id="WP_025409633.1">
    <property type="nucleotide sequence ID" value="NZ_CP007128.1"/>
</dbReference>
<gene>
    <name evidence="1" type="ORF">J421_0551</name>
</gene>
<dbReference type="HOGENOM" id="CLU_2450378_0_0_0"/>
<sequence length="89" mass="10201">MLFMVLETFRDGQARPVYERFRERGRLAPEGLRYVASWVTDDLRGCYQVMECDDRAALDAWIARWSDLVDFEVVPVVTSAEAAERVLGG</sequence>
<keyword evidence="2" id="KW-1185">Reference proteome</keyword>
<dbReference type="InParanoid" id="W0RFC6"/>
<name>W0RFC6_9BACT</name>
<protein>
    <recommendedName>
        <fullName evidence="3">DUF3303 domain-containing protein</fullName>
    </recommendedName>
</protein>
<reference evidence="1 2" key="1">
    <citation type="journal article" date="2014" name="Genome Announc.">
        <title>Genome Sequence and Methylome of Soil Bacterium Gemmatirosa kalamazoonensis KBS708T, a Member of the Rarely Cultivated Gemmatimonadetes Phylum.</title>
        <authorList>
            <person name="Debruyn J.M."/>
            <person name="Radosevich M."/>
            <person name="Wommack K.E."/>
            <person name="Polson S.W."/>
            <person name="Hauser L.J."/>
            <person name="Fawaz M.N."/>
            <person name="Korlach J."/>
            <person name="Tsai Y.C."/>
        </authorList>
    </citation>
    <scope>NUCLEOTIDE SEQUENCE [LARGE SCALE GENOMIC DNA]</scope>
    <source>
        <strain evidence="1 2">KBS708</strain>
    </source>
</reference>
<dbReference type="STRING" id="861299.J421_0551"/>
<dbReference type="Pfam" id="PF11746">
    <property type="entry name" value="DUF3303"/>
    <property type="match status" value="1"/>
</dbReference>
<dbReference type="KEGG" id="gba:J421_0551"/>
<evidence type="ECO:0008006" key="3">
    <source>
        <dbReference type="Google" id="ProtNLM"/>
    </source>
</evidence>
<organism evidence="1 2">
    <name type="scientific">Gemmatirosa kalamazoonensis</name>
    <dbReference type="NCBI Taxonomy" id="861299"/>
    <lineage>
        <taxon>Bacteria</taxon>
        <taxon>Pseudomonadati</taxon>
        <taxon>Gemmatimonadota</taxon>
        <taxon>Gemmatimonadia</taxon>
        <taxon>Gemmatimonadales</taxon>
        <taxon>Gemmatimonadaceae</taxon>
        <taxon>Gemmatirosa</taxon>
    </lineage>
</organism>
<dbReference type="OrthoDB" id="9801877at2"/>
<dbReference type="InterPro" id="IPR021734">
    <property type="entry name" value="DUF3303"/>
</dbReference>
<proteinExistence type="predicted"/>
<dbReference type="Proteomes" id="UP000019151">
    <property type="component" value="Chromosome"/>
</dbReference>
<dbReference type="eggNOG" id="ENOG5032YJR">
    <property type="taxonomic scope" value="Bacteria"/>
</dbReference>
<evidence type="ECO:0000313" key="2">
    <source>
        <dbReference type="Proteomes" id="UP000019151"/>
    </source>
</evidence>
<evidence type="ECO:0000313" key="1">
    <source>
        <dbReference type="EMBL" id="AHG88088.1"/>
    </source>
</evidence>